<evidence type="ECO:0000313" key="1">
    <source>
        <dbReference type="EMBL" id="KAG5630132.1"/>
    </source>
</evidence>
<keyword evidence="2" id="KW-1185">Reference proteome</keyword>
<dbReference type="AlphaFoldDB" id="A0A9J6B0C7"/>
<reference evidence="1 2" key="1">
    <citation type="submission" date="2020-09" db="EMBL/GenBank/DDBJ databases">
        <title>De no assembly of potato wild relative species, Solanum commersonii.</title>
        <authorList>
            <person name="Cho K."/>
        </authorList>
    </citation>
    <scope>NUCLEOTIDE SEQUENCE [LARGE SCALE GENOMIC DNA]</scope>
    <source>
        <strain evidence="1">LZ3.2</strain>
        <tissue evidence="1">Leaf</tissue>
    </source>
</reference>
<protein>
    <submittedName>
        <fullName evidence="1">Uncharacterized protein</fullName>
    </submittedName>
</protein>
<sequence>MKISKSPIDRIFTFCSSALSPEGRSESVVKKSVGVSLSYSAKLKDGSPNPSAIPTNVAERSFGAHFLKTINTSPMSIHSTRESEWVKAEVVLHAASGCPRGTHLKQGKFLERELIPPKLFLAYKAPFDT</sequence>
<evidence type="ECO:0000313" key="2">
    <source>
        <dbReference type="Proteomes" id="UP000824120"/>
    </source>
</evidence>
<accession>A0A9J6B0C7</accession>
<dbReference type="Proteomes" id="UP000824120">
    <property type="component" value="Chromosome 1"/>
</dbReference>
<name>A0A9J6B0C7_SOLCO</name>
<proteinExistence type="predicted"/>
<dbReference type="EMBL" id="JACXVP010000001">
    <property type="protein sequence ID" value="KAG5630132.1"/>
    <property type="molecule type" value="Genomic_DNA"/>
</dbReference>
<organism evidence="1 2">
    <name type="scientific">Solanum commersonii</name>
    <name type="common">Commerson's wild potato</name>
    <name type="synonym">Commerson's nightshade</name>
    <dbReference type="NCBI Taxonomy" id="4109"/>
    <lineage>
        <taxon>Eukaryota</taxon>
        <taxon>Viridiplantae</taxon>
        <taxon>Streptophyta</taxon>
        <taxon>Embryophyta</taxon>
        <taxon>Tracheophyta</taxon>
        <taxon>Spermatophyta</taxon>
        <taxon>Magnoliopsida</taxon>
        <taxon>eudicotyledons</taxon>
        <taxon>Gunneridae</taxon>
        <taxon>Pentapetalae</taxon>
        <taxon>asterids</taxon>
        <taxon>lamiids</taxon>
        <taxon>Solanales</taxon>
        <taxon>Solanaceae</taxon>
        <taxon>Solanoideae</taxon>
        <taxon>Solaneae</taxon>
        <taxon>Solanum</taxon>
    </lineage>
</organism>
<comment type="caution">
    <text evidence="1">The sequence shown here is derived from an EMBL/GenBank/DDBJ whole genome shotgun (WGS) entry which is preliminary data.</text>
</comment>
<gene>
    <name evidence="1" type="ORF">H5410_001849</name>
</gene>